<evidence type="ECO:0000313" key="2">
    <source>
        <dbReference type="Proteomes" id="UP001457282"/>
    </source>
</evidence>
<dbReference type="Pfam" id="PF14299">
    <property type="entry name" value="PP2"/>
    <property type="match status" value="1"/>
</dbReference>
<sequence length="102" mass="11428">MPNLAEIMAGQGIKHSAFLAPQRVIKEELNRERGGMTPNQEISEAKFPNESRADGWLEMELGEFHCRGDEDGELEMICCEIKTGQSKSGLLVQGIEVRPERK</sequence>
<reference evidence="1 2" key="1">
    <citation type="journal article" date="2023" name="G3 (Bethesda)">
        <title>A chromosome-length genome assembly and annotation of blackberry (Rubus argutus, cv. 'Hillquist').</title>
        <authorList>
            <person name="Bruna T."/>
            <person name="Aryal R."/>
            <person name="Dudchenko O."/>
            <person name="Sargent D.J."/>
            <person name="Mead D."/>
            <person name="Buti M."/>
            <person name="Cavallini A."/>
            <person name="Hytonen T."/>
            <person name="Andres J."/>
            <person name="Pham M."/>
            <person name="Weisz D."/>
            <person name="Mascagni F."/>
            <person name="Usai G."/>
            <person name="Natali L."/>
            <person name="Bassil N."/>
            <person name="Fernandez G.E."/>
            <person name="Lomsadze A."/>
            <person name="Armour M."/>
            <person name="Olukolu B."/>
            <person name="Poorten T."/>
            <person name="Britton C."/>
            <person name="Davik J."/>
            <person name="Ashrafi H."/>
            <person name="Aiden E.L."/>
            <person name="Borodovsky M."/>
            <person name="Worthington M."/>
        </authorList>
    </citation>
    <scope>NUCLEOTIDE SEQUENCE [LARGE SCALE GENOMIC DNA]</scope>
    <source>
        <strain evidence="1">PI 553951</strain>
    </source>
</reference>
<dbReference type="AlphaFoldDB" id="A0AAW1W5H8"/>
<dbReference type="EMBL" id="JBEDUW010000006">
    <property type="protein sequence ID" value="KAK9919296.1"/>
    <property type="molecule type" value="Genomic_DNA"/>
</dbReference>
<protein>
    <submittedName>
        <fullName evidence="1">Uncharacterized protein</fullName>
    </submittedName>
</protein>
<keyword evidence="2" id="KW-1185">Reference proteome</keyword>
<evidence type="ECO:0000313" key="1">
    <source>
        <dbReference type="EMBL" id="KAK9919296.1"/>
    </source>
</evidence>
<comment type="caution">
    <text evidence="1">The sequence shown here is derived from an EMBL/GenBank/DDBJ whole genome shotgun (WGS) entry which is preliminary data.</text>
</comment>
<proteinExistence type="predicted"/>
<organism evidence="1 2">
    <name type="scientific">Rubus argutus</name>
    <name type="common">Southern blackberry</name>
    <dbReference type="NCBI Taxonomy" id="59490"/>
    <lineage>
        <taxon>Eukaryota</taxon>
        <taxon>Viridiplantae</taxon>
        <taxon>Streptophyta</taxon>
        <taxon>Embryophyta</taxon>
        <taxon>Tracheophyta</taxon>
        <taxon>Spermatophyta</taxon>
        <taxon>Magnoliopsida</taxon>
        <taxon>eudicotyledons</taxon>
        <taxon>Gunneridae</taxon>
        <taxon>Pentapetalae</taxon>
        <taxon>rosids</taxon>
        <taxon>fabids</taxon>
        <taxon>Rosales</taxon>
        <taxon>Rosaceae</taxon>
        <taxon>Rosoideae</taxon>
        <taxon>Rosoideae incertae sedis</taxon>
        <taxon>Rubus</taxon>
    </lineage>
</organism>
<accession>A0AAW1W5H8</accession>
<dbReference type="Proteomes" id="UP001457282">
    <property type="component" value="Unassembled WGS sequence"/>
</dbReference>
<gene>
    <name evidence="1" type="ORF">M0R45_027901</name>
</gene>
<dbReference type="InterPro" id="IPR025886">
    <property type="entry name" value="PP2-like"/>
</dbReference>
<name>A0AAW1W5H8_RUBAR</name>